<dbReference type="RefSeq" id="WP_013581333.1">
    <property type="nucleotide sequence ID" value="NC_015064.1"/>
</dbReference>
<evidence type="ECO:0008006" key="4">
    <source>
        <dbReference type="Google" id="ProtNLM"/>
    </source>
</evidence>
<name>E8WZP5_GRATM</name>
<evidence type="ECO:0000313" key="3">
    <source>
        <dbReference type="Proteomes" id="UP000000343"/>
    </source>
</evidence>
<dbReference type="InterPro" id="IPR011250">
    <property type="entry name" value="OMP/PagP_B-barrel"/>
</dbReference>
<feature type="chain" id="PRO_5003234013" description="Outer membrane protein beta-barrel domain-containing protein" evidence="1">
    <location>
        <begin position="26"/>
        <end position="242"/>
    </location>
</feature>
<feature type="signal peptide" evidence="1">
    <location>
        <begin position="1"/>
        <end position="25"/>
    </location>
</feature>
<dbReference type="EMBL" id="CP002480">
    <property type="protein sequence ID" value="ADW70019.1"/>
    <property type="molecule type" value="Genomic_DNA"/>
</dbReference>
<dbReference type="Proteomes" id="UP000000343">
    <property type="component" value="Chromosome"/>
</dbReference>
<accession>E8WZP5</accession>
<evidence type="ECO:0000313" key="2">
    <source>
        <dbReference type="EMBL" id="ADW70019.1"/>
    </source>
</evidence>
<sequence>MKRTLRYVFGVVGAASLACVMSVRAQAQKDYVGKYDVYAGFADINAPALGLNQPGFHTQIGINPRRWYSVGFDFSIASGSEVLTTSELPAALQAQVNGAQQQYIAFGLLPPNYQLRVNTDARTETYALGPQLIYRKYSKVALFLRPSLGALHESATPHPSDPFQQVVVAELAPRGTKTDWTGFYGVGGGGDFRMTQHFGLRMQLDAVYNHPFNDILANGRWTYRASIGPSFHFGKNVTGRGK</sequence>
<evidence type="ECO:0000256" key="1">
    <source>
        <dbReference type="SAM" id="SignalP"/>
    </source>
</evidence>
<dbReference type="AlphaFoldDB" id="E8WZP5"/>
<dbReference type="eggNOG" id="ENOG5030DUV">
    <property type="taxonomic scope" value="Bacteria"/>
</dbReference>
<protein>
    <recommendedName>
        <fullName evidence="4">Outer membrane protein beta-barrel domain-containing protein</fullName>
    </recommendedName>
</protein>
<dbReference type="PROSITE" id="PS51257">
    <property type="entry name" value="PROKAR_LIPOPROTEIN"/>
    <property type="match status" value="1"/>
</dbReference>
<organism evidence="3">
    <name type="scientific">Granulicella tundricola (strain ATCC BAA-1859 / DSM 23138 / MP5ACTX9)</name>
    <dbReference type="NCBI Taxonomy" id="1198114"/>
    <lineage>
        <taxon>Bacteria</taxon>
        <taxon>Pseudomonadati</taxon>
        <taxon>Acidobacteriota</taxon>
        <taxon>Terriglobia</taxon>
        <taxon>Terriglobales</taxon>
        <taxon>Acidobacteriaceae</taxon>
        <taxon>Granulicella</taxon>
    </lineage>
</organism>
<proteinExistence type="predicted"/>
<reference evidence="3" key="1">
    <citation type="submission" date="2011-01" db="EMBL/GenBank/DDBJ databases">
        <title>Complete sequence of chromosome of Acidobacterium sp. MP5ACTX9.</title>
        <authorList>
            <consortium name="US DOE Joint Genome Institute"/>
            <person name="Lucas S."/>
            <person name="Copeland A."/>
            <person name="Lapidus A."/>
            <person name="Cheng J.-F."/>
            <person name="Goodwin L."/>
            <person name="Pitluck S."/>
            <person name="Teshima H."/>
            <person name="Detter J.C."/>
            <person name="Han C."/>
            <person name="Tapia R."/>
            <person name="Land M."/>
            <person name="Hauser L."/>
            <person name="Kyrpides N."/>
            <person name="Ivanova N."/>
            <person name="Ovchinnikova G."/>
            <person name="Pagani I."/>
            <person name="Rawat S.R."/>
            <person name="Mannisto M."/>
            <person name="Haggblom M.M."/>
            <person name="Woyke T."/>
        </authorList>
    </citation>
    <scope>NUCLEOTIDE SEQUENCE [LARGE SCALE GENOMIC DNA]</scope>
    <source>
        <strain evidence="3">MP5ACTX9</strain>
    </source>
</reference>
<dbReference type="PaxDb" id="1198114-AciX9_2996"/>
<keyword evidence="3" id="KW-1185">Reference proteome</keyword>
<gene>
    <name evidence="2" type="ordered locus">AciX9_2996</name>
</gene>
<dbReference type="KEGG" id="acm:AciX9_2996"/>
<keyword evidence="1" id="KW-0732">Signal</keyword>
<dbReference type="SUPFAM" id="SSF56925">
    <property type="entry name" value="OMPA-like"/>
    <property type="match status" value="1"/>
</dbReference>
<dbReference type="HOGENOM" id="CLU_1199145_0_0_0"/>